<evidence type="ECO:0000313" key="11">
    <source>
        <dbReference type="Proteomes" id="UP000815325"/>
    </source>
</evidence>
<keyword evidence="3" id="KW-0158">Chromosome</keyword>
<evidence type="ECO:0000256" key="9">
    <source>
        <dbReference type="ARBA" id="ARBA00023328"/>
    </source>
</evidence>
<dbReference type="PANTHER" id="PTHR15459">
    <property type="entry name" value="POLYAMINE-MODULATED FACTOR 1"/>
    <property type="match status" value="1"/>
</dbReference>
<gene>
    <name evidence="10" type="ORF">DUNSADRAFT_12947</name>
</gene>
<dbReference type="EMBL" id="MU069938">
    <property type="protein sequence ID" value="KAF5831567.1"/>
    <property type="molecule type" value="Genomic_DNA"/>
</dbReference>
<evidence type="ECO:0000256" key="4">
    <source>
        <dbReference type="ARBA" id="ARBA00022618"/>
    </source>
</evidence>
<keyword evidence="8" id="KW-0131">Cell cycle</keyword>
<reference evidence="10" key="1">
    <citation type="submission" date="2017-08" db="EMBL/GenBank/DDBJ databases">
        <authorList>
            <person name="Polle J.E."/>
            <person name="Barry K."/>
            <person name="Cushman J."/>
            <person name="Schmutz J."/>
            <person name="Tran D."/>
            <person name="Hathwaick L.T."/>
            <person name="Yim W.C."/>
            <person name="Jenkins J."/>
            <person name="Mckie-Krisberg Z.M."/>
            <person name="Prochnik S."/>
            <person name="Lindquist E."/>
            <person name="Dockter R.B."/>
            <person name="Adam C."/>
            <person name="Molina H."/>
            <person name="Bunkerborg J."/>
            <person name="Jin E."/>
            <person name="Buchheim M."/>
            <person name="Magnuson J."/>
        </authorList>
    </citation>
    <scope>NUCLEOTIDE SEQUENCE</scope>
    <source>
        <strain evidence="10">CCAP 19/18</strain>
    </source>
</reference>
<keyword evidence="7" id="KW-0539">Nucleus</keyword>
<keyword evidence="9" id="KW-0137">Centromere</keyword>
<keyword evidence="6" id="KW-0995">Kinetochore</keyword>
<sequence>MQCAEVQGHVNYQDDIVSGQQHECDTTGRMALLEDSFNKCLQLGLTQPSFQDMQGYFPSCPEAVIHALLELYKQVLAHIHVHSQAEFKDICSEQGIQSRLAEVERLSANAKAQQQPGHMEYQGAVDASERHARVTAKQHEVAYLQHLLDQATSTRDHLLEAAAQKHVEAHKQVQAYAGLGMDVKEVFEASKSWEAL</sequence>
<evidence type="ECO:0000256" key="6">
    <source>
        <dbReference type="ARBA" id="ARBA00022838"/>
    </source>
</evidence>
<dbReference type="PANTHER" id="PTHR15459:SF3">
    <property type="entry name" value="POLYAMINE-MODULATED FACTOR 1"/>
    <property type="match status" value="1"/>
</dbReference>
<keyword evidence="11" id="KW-1185">Reference proteome</keyword>
<dbReference type="Pfam" id="PF03980">
    <property type="entry name" value="Nnf1"/>
    <property type="match status" value="1"/>
</dbReference>
<protein>
    <submittedName>
        <fullName evidence="10">Uncharacterized protein</fullName>
    </submittedName>
</protein>
<evidence type="ECO:0000256" key="5">
    <source>
        <dbReference type="ARBA" id="ARBA00022776"/>
    </source>
</evidence>
<keyword evidence="4" id="KW-0132">Cell division</keyword>
<evidence type="ECO:0000313" key="10">
    <source>
        <dbReference type="EMBL" id="KAF5831567.1"/>
    </source>
</evidence>
<evidence type="ECO:0000256" key="8">
    <source>
        <dbReference type="ARBA" id="ARBA00023306"/>
    </source>
</evidence>
<evidence type="ECO:0000256" key="2">
    <source>
        <dbReference type="ARBA" id="ARBA00004629"/>
    </source>
</evidence>
<evidence type="ECO:0000256" key="3">
    <source>
        <dbReference type="ARBA" id="ARBA00022454"/>
    </source>
</evidence>
<evidence type="ECO:0000256" key="7">
    <source>
        <dbReference type="ARBA" id="ARBA00023242"/>
    </source>
</evidence>
<name>A0ABQ7GAE8_DUNSA</name>
<keyword evidence="5" id="KW-0498">Mitosis</keyword>
<dbReference type="Proteomes" id="UP000815325">
    <property type="component" value="Unassembled WGS sequence"/>
</dbReference>
<organism evidence="10 11">
    <name type="scientific">Dunaliella salina</name>
    <name type="common">Green alga</name>
    <name type="synonym">Protococcus salinus</name>
    <dbReference type="NCBI Taxonomy" id="3046"/>
    <lineage>
        <taxon>Eukaryota</taxon>
        <taxon>Viridiplantae</taxon>
        <taxon>Chlorophyta</taxon>
        <taxon>core chlorophytes</taxon>
        <taxon>Chlorophyceae</taxon>
        <taxon>CS clade</taxon>
        <taxon>Chlamydomonadales</taxon>
        <taxon>Dunaliellaceae</taxon>
        <taxon>Dunaliella</taxon>
    </lineage>
</organism>
<proteinExistence type="predicted"/>
<comment type="subcellular location">
    <subcellularLocation>
        <location evidence="2">Chromosome</location>
        <location evidence="2">Centromere</location>
        <location evidence="2">Kinetochore</location>
    </subcellularLocation>
    <subcellularLocation>
        <location evidence="1">Nucleus</location>
    </subcellularLocation>
</comment>
<evidence type="ECO:0000256" key="1">
    <source>
        <dbReference type="ARBA" id="ARBA00004123"/>
    </source>
</evidence>
<accession>A0ABQ7GAE8</accession>
<dbReference type="InterPro" id="IPR007128">
    <property type="entry name" value="PMF1/Nnf1"/>
</dbReference>
<comment type="caution">
    <text evidence="10">The sequence shown here is derived from an EMBL/GenBank/DDBJ whole genome shotgun (WGS) entry which is preliminary data.</text>
</comment>